<keyword evidence="3 6" id="KW-0812">Transmembrane</keyword>
<evidence type="ECO:0000259" key="7">
    <source>
        <dbReference type="PROSITE" id="PS50850"/>
    </source>
</evidence>
<dbReference type="GO" id="GO:0016020">
    <property type="term" value="C:membrane"/>
    <property type="evidence" value="ECO:0007669"/>
    <property type="project" value="UniProtKB-SubCell"/>
</dbReference>
<dbReference type="PANTHER" id="PTHR43791">
    <property type="entry name" value="PERMEASE-RELATED"/>
    <property type="match status" value="1"/>
</dbReference>
<dbReference type="GeneID" id="78381552"/>
<evidence type="ECO:0000256" key="4">
    <source>
        <dbReference type="ARBA" id="ARBA00022989"/>
    </source>
</evidence>
<dbReference type="InterPro" id="IPR020846">
    <property type="entry name" value="MFS_dom"/>
</dbReference>
<feature type="transmembrane region" description="Helical" evidence="6">
    <location>
        <begin position="111"/>
        <end position="136"/>
    </location>
</feature>
<feature type="transmembrane region" description="Helical" evidence="6">
    <location>
        <begin position="49"/>
        <end position="70"/>
    </location>
</feature>
<evidence type="ECO:0000313" key="8">
    <source>
        <dbReference type="EMBL" id="KFC79309.1"/>
    </source>
</evidence>
<evidence type="ECO:0000313" key="9">
    <source>
        <dbReference type="Proteomes" id="UP000028640"/>
    </source>
</evidence>
<keyword evidence="4 6" id="KW-1133">Transmembrane helix</keyword>
<feature type="transmembrane region" description="Helical" evidence="6">
    <location>
        <begin position="401"/>
        <end position="424"/>
    </location>
</feature>
<evidence type="ECO:0000256" key="1">
    <source>
        <dbReference type="ARBA" id="ARBA00004141"/>
    </source>
</evidence>
<feature type="transmembrane region" description="Helical" evidence="6">
    <location>
        <begin position="179"/>
        <end position="200"/>
    </location>
</feature>
<proteinExistence type="predicted"/>
<organism evidence="8 9">
    <name type="scientific">Ewingella americana (strain ATCC 33852 / DSM 4580 / CCUG 14506 / JCM 5911 / LMG 7869 / NCTC 12157 / CDC 1468-78)</name>
    <dbReference type="NCBI Taxonomy" id="910964"/>
    <lineage>
        <taxon>Bacteria</taxon>
        <taxon>Pseudomonadati</taxon>
        <taxon>Pseudomonadota</taxon>
        <taxon>Gammaproteobacteria</taxon>
        <taxon>Enterobacterales</taxon>
        <taxon>Yersiniaceae</taxon>
        <taxon>Ewingella</taxon>
    </lineage>
</organism>
<keyword evidence="2" id="KW-0813">Transport</keyword>
<dbReference type="STRING" id="910964.GEAM_3117"/>
<dbReference type="InterPro" id="IPR036259">
    <property type="entry name" value="MFS_trans_sf"/>
</dbReference>
<dbReference type="RefSeq" id="WP_051899542.1">
    <property type="nucleotide sequence ID" value="NZ_JMPJ01000065.1"/>
</dbReference>
<feature type="transmembrane region" description="Helical" evidence="6">
    <location>
        <begin position="311"/>
        <end position="331"/>
    </location>
</feature>
<dbReference type="GO" id="GO:0022857">
    <property type="term" value="F:transmembrane transporter activity"/>
    <property type="evidence" value="ECO:0007669"/>
    <property type="project" value="InterPro"/>
</dbReference>
<dbReference type="Proteomes" id="UP000028640">
    <property type="component" value="Unassembled WGS sequence"/>
</dbReference>
<evidence type="ECO:0000256" key="5">
    <source>
        <dbReference type="ARBA" id="ARBA00023136"/>
    </source>
</evidence>
<dbReference type="FunFam" id="1.20.1250.20:FF:000018">
    <property type="entry name" value="MFS transporter permease"/>
    <property type="match status" value="1"/>
</dbReference>
<feature type="transmembrane region" description="Helical" evidence="6">
    <location>
        <begin position="20"/>
        <end position="43"/>
    </location>
</feature>
<protein>
    <submittedName>
        <fullName evidence="8">Nitrate/nitrite transporter</fullName>
    </submittedName>
</protein>
<keyword evidence="5 6" id="KW-0472">Membrane</keyword>
<dbReference type="PROSITE" id="PS50850">
    <property type="entry name" value="MFS"/>
    <property type="match status" value="1"/>
</dbReference>
<dbReference type="eggNOG" id="COG2271">
    <property type="taxonomic scope" value="Bacteria"/>
</dbReference>
<feature type="transmembrane region" description="Helical" evidence="6">
    <location>
        <begin position="364"/>
        <end position="389"/>
    </location>
</feature>
<sequence length="446" mass="48735">MQLADSSMEKQVIRKLSWRLLPILVAGYLIAIIDRANIGIAALTMNADIGLTAATFGLAAGMFFIPYILLELPSNLALEKVGARWWIARIMFTWGIISGAHMFVWNDNSLYVMRALLGAAEAGFFPGIVFYLTLWFPAAWRGRIVSSFMASIPVALIIGTPISSMLLEMHGLLGLKGWQWMFLLEAIPAIALAFVVLFALPNRPEDATFLAADEKQWLLTTLAAERNLLPPRKHGNLLKMLCSTRVLLFCLAYYGLTNLNGAISTFLPSIVSETGLSHIQTGFVTIIPYVFGLAGILLLGKLSDRPGSRLLANYLALFISMFGLLGAGYFSEPLVRMTFLCGAAFGFFGAMPVFWSLPSQFLSASVAAGGIAMINSLGNLSSVINPWIIGTIRDKTGNYNAGFFWLAAMALLSVLTLTLIFRLWKTPSQRDESPNAEKLKSPKGVC</sequence>
<reference evidence="8 9" key="1">
    <citation type="submission" date="2014-05" db="EMBL/GenBank/DDBJ databases">
        <title>ATOL: Assembling a taxonomically balanced genome-scale reconstruction of the evolutionary history of the Enterobacteriaceae.</title>
        <authorList>
            <person name="Plunkett G.III."/>
            <person name="Neeno-Eckwall E.C."/>
            <person name="Glasner J.D."/>
            <person name="Perna N.T."/>
        </authorList>
    </citation>
    <scope>NUCLEOTIDE SEQUENCE [LARGE SCALE GENOMIC DNA]</scope>
    <source>
        <strain evidence="8 9">ATCC 33852</strain>
    </source>
</reference>
<evidence type="ECO:0000256" key="3">
    <source>
        <dbReference type="ARBA" id="ARBA00022692"/>
    </source>
</evidence>
<gene>
    <name evidence="8" type="ORF">GEAM_3117</name>
</gene>
<dbReference type="Gene3D" id="1.20.1250.20">
    <property type="entry name" value="MFS general substrate transporter like domains"/>
    <property type="match status" value="2"/>
</dbReference>
<dbReference type="SUPFAM" id="SSF103473">
    <property type="entry name" value="MFS general substrate transporter"/>
    <property type="match status" value="1"/>
</dbReference>
<comment type="caution">
    <text evidence="8">The sequence shown here is derived from an EMBL/GenBank/DDBJ whole genome shotgun (WGS) entry which is preliminary data.</text>
</comment>
<feature type="transmembrane region" description="Helical" evidence="6">
    <location>
        <begin position="276"/>
        <end position="299"/>
    </location>
</feature>
<dbReference type="InterPro" id="IPR011701">
    <property type="entry name" value="MFS"/>
</dbReference>
<accession>A0A085G6G4</accession>
<feature type="transmembrane region" description="Helical" evidence="6">
    <location>
        <begin position="337"/>
        <end position="357"/>
    </location>
</feature>
<dbReference type="Pfam" id="PF07690">
    <property type="entry name" value="MFS_1"/>
    <property type="match status" value="1"/>
</dbReference>
<feature type="domain" description="Major facilitator superfamily (MFS) profile" evidence="7">
    <location>
        <begin position="20"/>
        <end position="425"/>
    </location>
</feature>
<keyword evidence="9" id="KW-1185">Reference proteome</keyword>
<feature type="transmembrane region" description="Helical" evidence="6">
    <location>
        <begin position="82"/>
        <end position="105"/>
    </location>
</feature>
<comment type="subcellular location">
    <subcellularLocation>
        <location evidence="1">Membrane</location>
        <topology evidence="1">Multi-pass membrane protein</topology>
    </subcellularLocation>
</comment>
<dbReference type="PANTHER" id="PTHR43791:SF36">
    <property type="entry name" value="TRANSPORTER, PUTATIVE (AFU_ORTHOLOGUE AFUA_6G08340)-RELATED"/>
    <property type="match status" value="1"/>
</dbReference>
<feature type="transmembrane region" description="Helical" evidence="6">
    <location>
        <begin position="148"/>
        <end position="167"/>
    </location>
</feature>
<dbReference type="EMBL" id="JMPJ01000065">
    <property type="protein sequence ID" value="KFC79309.1"/>
    <property type="molecule type" value="Genomic_DNA"/>
</dbReference>
<dbReference type="AlphaFoldDB" id="A0A085G6G4"/>
<dbReference type="CDD" id="cd17319">
    <property type="entry name" value="MFS_ExuT_GudP_like"/>
    <property type="match status" value="1"/>
</dbReference>
<name>A0A085G6G4_EWIA3</name>
<evidence type="ECO:0000256" key="2">
    <source>
        <dbReference type="ARBA" id="ARBA00022448"/>
    </source>
</evidence>
<evidence type="ECO:0000256" key="6">
    <source>
        <dbReference type="SAM" id="Phobius"/>
    </source>
</evidence>